<dbReference type="PROSITE" id="PS50853">
    <property type="entry name" value="FN3"/>
    <property type="match status" value="1"/>
</dbReference>
<evidence type="ECO:0000256" key="2">
    <source>
        <dbReference type="SAM" id="MobiDB-lite"/>
    </source>
</evidence>
<keyword evidence="1" id="KW-0677">Repeat</keyword>
<name>A0A6J7QM44_9ZZZZ</name>
<sequence length="198" mass="19836">MAVRWTPPSSDGGASITGYTATASPGGQSCSSASTTCTVTSLSPGSTYTFSVHAQNSAGAGPDSDASASVTMPSATPSPSASPTASASSASSASSSSSYSSGASATAADLGSIDPIEDTFDGELAIAKVDGGYRLRVDTNSPETAFTIVARKANAKVLKWALDTKSTGVVVFTTKRNLAGYTLRLRMEGETLDVVKVA</sequence>
<dbReference type="Gene3D" id="2.60.40.10">
    <property type="entry name" value="Immunoglobulins"/>
    <property type="match status" value="1"/>
</dbReference>
<dbReference type="InterPro" id="IPR036116">
    <property type="entry name" value="FN3_sf"/>
</dbReference>
<reference evidence="4" key="1">
    <citation type="submission" date="2020-05" db="EMBL/GenBank/DDBJ databases">
        <authorList>
            <person name="Chiriac C."/>
            <person name="Salcher M."/>
            <person name="Ghai R."/>
            <person name="Kavagutti S V."/>
        </authorList>
    </citation>
    <scope>NUCLEOTIDE SEQUENCE</scope>
</reference>
<dbReference type="CDD" id="cd00063">
    <property type="entry name" value="FN3"/>
    <property type="match status" value="1"/>
</dbReference>
<dbReference type="EMBL" id="CAFBPD010000233">
    <property type="protein sequence ID" value="CAB5018830.1"/>
    <property type="molecule type" value="Genomic_DNA"/>
</dbReference>
<dbReference type="Pfam" id="PF00041">
    <property type="entry name" value="fn3"/>
    <property type="match status" value="1"/>
</dbReference>
<dbReference type="PANTHER" id="PTHR13817:SF73">
    <property type="entry name" value="FIBRONECTIN TYPE-III DOMAIN-CONTAINING PROTEIN"/>
    <property type="match status" value="1"/>
</dbReference>
<accession>A0A6J7QM44</accession>
<dbReference type="PANTHER" id="PTHR13817">
    <property type="entry name" value="TITIN"/>
    <property type="match status" value="1"/>
</dbReference>
<evidence type="ECO:0000256" key="1">
    <source>
        <dbReference type="ARBA" id="ARBA00022737"/>
    </source>
</evidence>
<dbReference type="InterPro" id="IPR050964">
    <property type="entry name" value="Striated_Muscle_Regulatory"/>
</dbReference>
<dbReference type="InterPro" id="IPR003961">
    <property type="entry name" value="FN3_dom"/>
</dbReference>
<organism evidence="4">
    <name type="scientific">freshwater metagenome</name>
    <dbReference type="NCBI Taxonomy" id="449393"/>
    <lineage>
        <taxon>unclassified sequences</taxon>
        <taxon>metagenomes</taxon>
        <taxon>ecological metagenomes</taxon>
    </lineage>
</organism>
<feature type="domain" description="Fibronectin type-III" evidence="3">
    <location>
        <begin position="1"/>
        <end position="75"/>
    </location>
</feature>
<evidence type="ECO:0000259" key="3">
    <source>
        <dbReference type="PROSITE" id="PS50853"/>
    </source>
</evidence>
<protein>
    <submittedName>
        <fullName evidence="4">Unannotated protein</fullName>
    </submittedName>
</protein>
<feature type="region of interest" description="Disordered" evidence="2">
    <location>
        <begin position="1"/>
        <end position="40"/>
    </location>
</feature>
<dbReference type="AlphaFoldDB" id="A0A6J7QM44"/>
<proteinExistence type="predicted"/>
<feature type="region of interest" description="Disordered" evidence="2">
    <location>
        <begin position="53"/>
        <end position="99"/>
    </location>
</feature>
<feature type="compositionally biased region" description="Polar residues" evidence="2">
    <location>
        <begin position="17"/>
        <end position="28"/>
    </location>
</feature>
<dbReference type="SUPFAM" id="SSF49265">
    <property type="entry name" value="Fibronectin type III"/>
    <property type="match status" value="1"/>
</dbReference>
<feature type="compositionally biased region" description="Low complexity" evidence="2">
    <location>
        <begin position="57"/>
        <end position="99"/>
    </location>
</feature>
<evidence type="ECO:0000313" key="4">
    <source>
        <dbReference type="EMBL" id="CAB5018830.1"/>
    </source>
</evidence>
<gene>
    <name evidence="4" type="ORF">UFOPK4061_01269</name>
</gene>
<feature type="compositionally biased region" description="Low complexity" evidence="2">
    <location>
        <begin position="29"/>
        <end position="40"/>
    </location>
</feature>
<dbReference type="PRINTS" id="PR00014">
    <property type="entry name" value="FNTYPEIII"/>
</dbReference>
<dbReference type="PROSITE" id="PS51257">
    <property type="entry name" value="PROKAR_LIPOPROTEIN"/>
    <property type="match status" value="1"/>
</dbReference>
<dbReference type="InterPro" id="IPR013783">
    <property type="entry name" value="Ig-like_fold"/>
</dbReference>